<evidence type="ECO:0000259" key="2">
    <source>
        <dbReference type="SMART" id="SM00858"/>
    </source>
</evidence>
<gene>
    <name evidence="3" type="ORF">ET996_07440</name>
</gene>
<evidence type="ECO:0000313" key="4">
    <source>
        <dbReference type="Proteomes" id="UP000291933"/>
    </source>
</evidence>
<keyword evidence="1" id="KW-0812">Transmembrane</keyword>
<dbReference type="AlphaFoldDB" id="A0A4Q9KKR3"/>
<dbReference type="InterPro" id="IPR013974">
    <property type="entry name" value="SAF"/>
</dbReference>
<evidence type="ECO:0000256" key="1">
    <source>
        <dbReference type="SAM" id="Phobius"/>
    </source>
</evidence>
<name>A0A4Q9KKR3_PROTD</name>
<keyword evidence="1" id="KW-1133">Transmembrane helix</keyword>
<feature type="domain" description="SAF" evidence="2">
    <location>
        <begin position="48"/>
        <end position="110"/>
    </location>
</feature>
<sequence length="202" mass="20189">MRTSALPRAADAIVRVLRWHRRWIAAVAAFVAVLALVGQFQPQRTPTVTVVAAARDLPAGTKLAASDLIRLELGADVVPSGSVGAPDRLAGAVLNGPVTARTPITSATVATGAALASPGFVVMAVPMPSAALADVVKAGSRIDLIASKGPVASNVRVVAAPAPVASGMLTPAERVLLVEVSLDAAGAVAAAVDSGTLTVTVR</sequence>
<dbReference type="CDD" id="cd11614">
    <property type="entry name" value="SAF_CpaB_FlgA_like"/>
    <property type="match status" value="1"/>
</dbReference>
<keyword evidence="1" id="KW-0472">Membrane</keyword>
<comment type="caution">
    <text evidence="3">The sequence shown here is derived from an EMBL/GenBank/DDBJ whole genome shotgun (WGS) entry which is preliminary data.</text>
</comment>
<dbReference type="Pfam" id="PF08666">
    <property type="entry name" value="SAF"/>
    <property type="match status" value="1"/>
</dbReference>
<dbReference type="OrthoDB" id="4808509at2"/>
<dbReference type="Proteomes" id="UP000291933">
    <property type="component" value="Unassembled WGS sequence"/>
</dbReference>
<feature type="transmembrane region" description="Helical" evidence="1">
    <location>
        <begin position="23"/>
        <end position="40"/>
    </location>
</feature>
<keyword evidence="4" id="KW-1185">Reference proteome</keyword>
<dbReference type="SMART" id="SM00858">
    <property type="entry name" value="SAF"/>
    <property type="match status" value="1"/>
</dbReference>
<organism evidence="3 4">
    <name type="scientific">Propioniciclava tarda</name>
    <dbReference type="NCBI Taxonomy" id="433330"/>
    <lineage>
        <taxon>Bacteria</taxon>
        <taxon>Bacillati</taxon>
        <taxon>Actinomycetota</taxon>
        <taxon>Actinomycetes</taxon>
        <taxon>Propionibacteriales</taxon>
        <taxon>Propionibacteriaceae</taxon>
        <taxon>Propioniciclava</taxon>
    </lineage>
</organism>
<proteinExistence type="predicted"/>
<dbReference type="EMBL" id="SDMR01000007">
    <property type="protein sequence ID" value="TBT95086.1"/>
    <property type="molecule type" value="Genomic_DNA"/>
</dbReference>
<reference evidence="3 4" key="1">
    <citation type="submission" date="2019-01" db="EMBL/GenBank/DDBJ databases">
        <title>Lactibacter flavus gen. nov., sp. nov., a novel bacterium of the family Propionibacteriaceae isolated from raw milk and dairy products.</title>
        <authorList>
            <person name="Huptas C."/>
            <person name="Wenning M."/>
            <person name="Breitenwieser F."/>
            <person name="Doll E."/>
            <person name="Von Neubeck M."/>
            <person name="Busse H.-J."/>
            <person name="Scherer S."/>
        </authorList>
    </citation>
    <scope>NUCLEOTIDE SEQUENCE [LARGE SCALE GENOMIC DNA]</scope>
    <source>
        <strain evidence="3 4">DSM 22130</strain>
    </source>
</reference>
<protein>
    <recommendedName>
        <fullName evidence="2">SAF domain-containing protein</fullName>
    </recommendedName>
</protein>
<evidence type="ECO:0000313" key="3">
    <source>
        <dbReference type="EMBL" id="TBT95086.1"/>
    </source>
</evidence>
<dbReference type="RefSeq" id="WP_131171924.1">
    <property type="nucleotide sequence ID" value="NZ_FXTL01000006.1"/>
</dbReference>
<accession>A0A4Q9KKR3</accession>